<protein>
    <submittedName>
        <fullName evidence="1">Uncharacterized protein</fullName>
    </submittedName>
</protein>
<proteinExistence type="predicted"/>
<keyword evidence="2" id="KW-1185">Reference proteome</keyword>
<reference evidence="1" key="1">
    <citation type="submission" date="2022-10" db="EMBL/GenBank/DDBJ databases">
        <title>The WGS of Solirubrobacter ginsenosidimutans DSM 21036.</title>
        <authorList>
            <person name="Jiang Z."/>
        </authorList>
    </citation>
    <scope>NUCLEOTIDE SEQUENCE</scope>
    <source>
        <strain evidence="1">DSM 21036</strain>
    </source>
</reference>
<gene>
    <name evidence="1" type="ORF">OM076_07650</name>
</gene>
<dbReference type="AlphaFoldDB" id="A0A9X3MNZ9"/>
<comment type="caution">
    <text evidence="1">The sequence shown here is derived from an EMBL/GenBank/DDBJ whole genome shotgun (WGS) entry which is preliminary data.</text>
</comment>
<accession>A0A9X3MNZ9</accession>
<evidence type="ECO:0000313" key="1">
    <source>
        <dbReference type="EMBL" id="MDA0160131.1"/>
    </source>
</evidence>
<dbReference type="Proteomes" id="UP001149140">
    <property type="component" value="Unassembled WGS sequence"/>
</dbReference>
<name>A0A9X3MNZ9_9ACTN</name>
<evidence type="ECO:0000313" key="2">
    <source>
        <dbReference type="Proteomes" id="UP001149140"/>
    </source>
</evidence>
<organism evidence="1 2">
    <name type="scientific">Solirubrobacter ginsenosidimutans</name>
    <dbReference type="NCBI Taxonomy" id="490573"/>
    <lineage>
        <taxon>Bacteria</taxon>
        <taxon>Bacillati</taxon>
        <taxon>Actinomycetota</taxon>
        <taxon>Thermoleophilia</taxon>
        <taxon>Solirubrobacterales</taxon>
        <taxon>Solirubrobacteraceae</taxon>
        <taxon>Solirubrobacter</taxon>
    </lineage>
</organism>
<dbReference type="EMBL" id="JAPDOD010000004">
    <property type="protein sequence ID" value="MDA0160131.1"/>
    <property type="molecule type" value="Genomic_DNA"/>
</dbReference>
<sequence length="150" mass="16312">MTRLDQFLAFSADVTAFTVFQLRGTGQAEAYLGAVTDVVGEELVGDLLDRHQALGTGELDDLLRREIFSDERLGPIARNIVKLWFVGTWYELPAAWRERFGPLDGDVTFTVSAMAYTEGLLWPAIGANPPGAKGPGYGSWSGPPLIPEIA</sequence>
<dbReference type="RefSeq" id="WP_270038898.1">
    <property type="nucleotide sequence ID" value="NZ_JAPDOD010000004.1"/>
</dbReference>